<feature type="domain" description="Protein kinase" evidence="8">
    <location>
        <begin position="494"/>
        <end position="841"/>
    </location>
</feature>
<evidence type="ECO:0000256" key="6">
    <source>
        <dbReference type="ARBA" id="ARBA00022786"/>
    </source>
</evidence>
<evidence type="ECO:0000259" key="8">
    <source>
        <dbReference type="PROSITE" id="PS50011"/>
    </source>
</evidence>
<dbReference type="InterPro" id="IPR051348">
    <property type="entry name" value="U-box_ubiquitin_ligases"/>
</dbReference>
<evidence type="ECO:0000256" key="2">
    <source>
        <dbReference type="ARBA" id="ARBA00003861"/>
    </source>
</evidence>
<dbReference type="PROSITE" id="PS51698">
    <property type="entry name" value="U_BOX"/>
    <property type="match status" value="1"/>
</dbReference>
<dbReference type="PROSITE" id="PS50011">
    <property type="entry name" value="PROTEIN_KINASE_DOM"/>
    <property type="match status" value="1"/>
</dbReference>
<accession>A0A834LGS9</accession>
<dbReference type="Gene3D" id="1.10.510.10">
    <property type="entry name" value="Transferase(Phosphotransferase) domain 1"/>
    <property type="match status" value="1"/>
</dbReference>
<dbReference type="Pfam" id="PF07714">
    <property type="entry name" value="PK_Tyr_Ser-Thr"/>
    <property type="match status" value="1"/>
</dbReference>
<dbReference type="OrthoDB" id="10064100at2759"/>
<dbReference type="EC" id="2.3.2.27" evidence="4"/>
<dbReference type="GO" id="GO:0005524">
    <property type="term" value="F:ATP binding"/>
    <property type="evidence" value="ECO:0007669"/>
    <property type="project" value="InterPro"/>
</dbReference>
<comment type="caution">
    <text evidence="10">The sequence shown here is derived from an EMBL/GenBank/DDBJ whole genome shotgun (WGS) entry which is preliminary data.</text>
</comment>
<keyword evidence="7" id="KW-0175">Coiled coil</keyword>
<evidence type="ECO:0000256" key="5">
    <source>
        <dbReference type="ARBA" id="ARBA00022679"/>
    </source>
</evidence>
<comment type="catalytic activity">
    <reaction evidence="1">
        <text>S-ubiquitinyl-[E2 ubiquitin-conjugating enzyme]-L-cysteine + [acceptor protein]-L-lysine = [E2 ubiquitin-conjugating enzyme]-L-cysteine + N(6)-ubiquitinyl-[acceptor protein]-L-lysine.</text>
        <dbReference type="EC" id="2.3.2.27"/>
    </reaction>
</comment>
<comment type="function">
    <text evidence="2">Functions as an E3 ubiquitin ligase.</text>
</comment>
<sequence>MDEKTNRIQFLDFNEGVGWGWSRRWKGKLSSSEGDELVIQALAMGNEAEKVYVALGNDPQDGFATLEWVLRKWSSHSISIVILHDAPIDTSKDYVCTPLGKLPASYLTEEKQEAHRKIKEGEDDKLLSQYQAFCGQVKVELLKIQKHDEPLHNLLVELMLEITKLVIGISFMRSTLWKSHRLSGLLHVHRQRPDWCDIFLISGGKLVFLREENNEVIIEDDQRHMVAKFREKGSFRALLGIKFQAPANNAKDSPSPSMSNYSQDQYRNSEEEIESYFHQLLLSISDEEGSEIETDALQNSEAEQEIQENMSAADEVEMLKVKIRKAQDMVELKKKEAKDNFERHAKAEWAISVCARRAEELEAHINEEITTRADLMKELDSAKDEVEEIQTEVEDKKNKLKTILELQNDLSNKLRLSSMAKSRVEAKLEEAVTARADMVQKIEELRRQKDVLQRRVEFCREKDAIGMATRNSDLEFSSRKFTSEEIRAATNGFSERLRLKSVGRWTTVYRGRINNTAVAIKVDSSANGISQDAFEAKVKALSHIRHPHLVAMYGFCLELKCIVFEYMHNGCLRDALFSVCSRGNRSRIQGGLNWHARIRIAAEVSSGLGFLHSAQPRPISLGNLNPSKILLDRNLASKIHGFRPGWCHDQSDVWSDIRAFGNIVLQLLSGRNWFRLLDEAVVIDRMGLVEVLDETAGEWPVDLAAELAGIARRCLDDGGRLERDSLMVTVFKEIEQVRKKADDLVAARECEVSTREGVYMEEDSRNVPEVFLCPIFQVVMKNPHIAADGFSYELEAIEECLKIHDTSPVTNLKLKHKLLTPNQTLRSLIRDWRSKRSIPIT</sequence>
<feature type="coiled-coil region" evidence="7">
    <location>
        <begin position="299"/>
        <end position="462"/>
    </location>
</feature>
<dbReference type="InterPro" id="IPR013083">
    <property type="entry name" value="Znf_RING/FYVE/PHD"/>
</dbReference>
<dbReference type="UniPathway" id="UPA00143"/>
<evidence type="ECO:0000259" key="9">
    <source>
        <dbReference type="PROSITE" id="PS51698"/>
    </source>
</evidence>
<dbReference type="AlphaFoldDB" id="A0A834LGS9"/>
<keyword evidence="11" id="KW-1185">Reference proteome</keyword>
<dbReference type="SMART" id="SM00504">
    <property type="entry name" value="Ubox"/>
    <property type="match status" value="1"/>
</dbReference>
<protein>
    <recommendedName>
        <fullName evidence="4">RING-type E3 ubiquitin transferase</fullName>
        <ecNumber evidence="4">2.3.2.27</ecNumber>
    </recommendedName>
</protein>
<dbReference type="InterPro" id="IPR001245">
    <property type="entry name" value="Ser-Thr/Tyr_kinase_cat_dom"/>
</dbReference>
<comment type="pathway">
    <text evidence="3">Protein modification; protein ubiquitination.</text>
</comment>
<dbReference type="Gene3D" id="3.30.40.10">
    <property type="entry name" value="Zinc/RING finger domain, C3HC4 (zinc finger)"/>
    <property type="match status" value="1"/>
</dbReference>
<dbReference type="EMBL" id="WJXA01000008">
    <property type="protein sequence ID" value="KAF7135191.1"/>
    <property type="molecule type" value="Genomic_DNA"/>
</dbReference>
<dbReference type="GO" id="GO:0016567">
    <property type="term" value="P:protein ubiquitination"/>
    <property type="evidence" value="ECO:0007669"/>
    <property type="project" value="UniProtKB-UniPathway"/>
</dbReference>
<evidence type="ECO:0000313" key="11">
    <source>
        <dbReference type="Proteomes" id="UP000626092"/>
    </source>
</evidence>
<evidence type="ECO:0000256" key="7">
    <source>
        <dbReference type="SAM" id="Coils"/>
    </source>
</evidence>
<dbReference type="SUPFAM" id="SSF56112">
    <property type="entry name" value="Protein kinase-like (PK-like)"/>
    <property type="match status" value="1"/>
</dbReference>
<dbReference type="Pfam" id="PF04564">
    <property type="entry name" value="U-box"/>
    <property type="match status" value="1"/>
</dbReference>
<keyword evidence="5" id="KW-0808">Transferase</keyword>
<dbReference type="InterPro" id="IPR000719">
    <property type="entry name" value="Prot_kinase_dom"/>
</dbReference>
<dbReference type="GO" id="GO:0061630">
    <property type="term" value="F:ubiquitin protein ligase activity"/>
    <property type="evidence" value="ECO:0007669"/>
    <property type="project" value="UniProtKB-EC"/>
</dbReference>
<keyword evidence="6" id="KW-0833">Ubl conjugation pathway</keyword>
<reference evidence="10" key="1">
    <citation type="submission" date="2019-11" db="EMBL/GenBank/DDBJ databases">
        <authorList>
            <person name="Liu Y."/>
            <person name="Hou J."/>
            <person name="Li T.-Q."/>
            <person name="Guan C.-H."/>
            <person name="Wu X."/>
            <person name="Wu H.-Z."/>
            <person name="Ling F."/>
            <person name="Zhang R."/>
            <person name="Shi X.-G."/>
            <person name="Ren J.-P."/>
            <person name="Chen E.-F."/>
            <person name="Sun J.-M."/>
        </authorList>
    </citation>
    <scope>NUCLEOTIDE SEQUENCE</scope>
    <source>
        <strain evidence="10">Adult_tree_wgs_1</strain>
        <tissue evidence="10">Leaves</tissue>
    </source>
</reference>
<proteinExistence type="predicted"/>
<dbReference type="Proteomes" id="UP000626092">
    <property type="component" value="Unassembled WGS sequence"/>
</dbReference>
<feature type="domain" description="U-box" evidence="9">
    <location>
        <begin position="766"/>
        <end position="839"/>
    </location>
</feature>
<gene>
    <name evidence="10" type="ORF">RHSIM_Rhsim08G0016900</name>
</gene>
<evidence type="ECO:0000256" key="1">
    <source>
        <dbReference type="ARBA" id="ARBA00000900"/>
    </source>
</evidence>
<dbReference type="PANTHER" id="PTHR45647:SF56">
    <property type="entry name" value="U-BOX DOMAIN-CONTAINING PROTEIN 50-RELATED"/>
    <property type="match status" value="1"/>
</dbReference>
<name>A0A834LGS9_RHOSS</name>
<dbReference type="InterPro" id="IPR011009">
    <property type="entry name" value="Kinase-like_dom_sf"/>
</dbReference>
<evidence type="ECO:0000313" key="10">
    <source>
        <dbReference type="EMBL" id="KAF7135191.1"/>
    </source>
</evidence>
<dbReference type="CDD" id="cd16655">
    <property type="entry name" value="RING-Ubox_WDSUB1-like"/>
    <property type="match status" value="1"/>
</dbReference>
<dbReference type="GO" id="GO:0004672">
    <property type="term" value="F:protein kinase activity"/>
    <property type="evidence" value="ECO:0007669"/>
    <property type="project" value="InterPro"/>
</dbReference>
<evidence type="ECO:0000256" key="3">
    <source>
        <dbReference type="ARBA" id="ARBA00004906"/>
    </source>
</evidence>
<organism evidence="10 11">
    <name type="scientific">Rhododendron simsii</name>
    <name type="common">Sims's rhododendron</name>
    <dbReference type="NCBI Taxonomy" id="118357"/>
    <lineage>
        <taxon>Eukaryota</taxon>
        <taxon>Viridiplantae</taxon>
        <taxon>Streptophyta</taxon>
        <taxon>Embryophyta</taxon>
        <taxon>Tracheophyta</taxon>
        <taxon>Spermatophyta</taxon>
        <taxon>Magnoliopsida</taxon>
        <taxon>eudicotyledons</taxon>
        <taxon>Gunneridae</taxon>
        <taxon>Pentapetalae</taxon>
        <taxon>asterids</taxon>
        <taxon>Ericales</taxon>
        <taxon>Ericaceae</taxon>
        <taxon>Ericoideae</taxon>
        <taxon>Rhodoreae</taxon>
        <taxon>Rhododendron</taxon>
    </lineage>
</organism>
<dbReference type="InterPro" id="IPR003613">
    <property type="entry name" value="Ubox_domain"/>
</dbReference>
<dbReference type="Gene3D" id="3.30.200.20">
    <property type="entry name" value="Phosphorylase Kinase, domain 1"/>
    <property type="match status" value="1"/>
</dbReference>
<dbReference type="PANTHER" id="PTHR45647">
    <property type="entry name" value="OS02G0152300 PROTEIN"/>
    <property type="match status" value="1"/>
</dbReference>
<dbReference type="SUPFAM" id="SSF57850">
    <property type="entry name" value="RING/U-box"/>
    <property type="match status" value="1"/>
</dbReference>
<evidence type="ECO:0000256" key="4">
    <source>
        <dbReference type="ARBA" id="ARBA00012483"/>
    </source>
</evidence>